<protein>
    <submittedName>
        <fullName evidence="1">CoA-transferase III family protein</fullName>
    </submittedName>
</protein>
<evidence type="ECO:0000313" key="2">
    <source>
        <dbReference type="Proteomes" id="UP000189229"/>
    </source>
</evidence>
<dbReference type="SUPFAM" id="SSF89796">
    <property type="entry name" value="CoA-transferase family III (CaiB/BaiF)"/>
    <property type="match status" value="1"/>
</dbReference>
<dbReference type="EMBL" id="MVBM01000002">
    <property type="protein sequence ID" value="OOK78347.1"/>
    <property type="molecule type" value="Genomic_DNA"/>
</dbReference>
<keyword evidence="1" id="KW-0808">Transferase</keyword>
<dbReference type="Pfam" id="PF02515">
    <property type="entry name" value="CoA_transf_3"/>
    <property type="match status" value="1"/>
</dbReference>
<evidence type="ECO:0000313" key="1">
    <source>
        <dbReference type="EMBL" id="OOK78347.1"/>
    </source>
</evidence>
<dbReference type="Gene3D" id="3.40.50.10540">
    <property type="entry name" value="Crotonobetainyl-coa:carnitine coa-transferase, domain 1"/>
    <property type="match status" value="1"/>
</dbReference>
<dbReference type="InterPro" id="IPR050509">
    <property type="entry name" value="CoA-transferase_III"/>
</dbReference>
<dbReference type="InterPro" id="IPR023606">
    <property type="entry name" value="CoA-Trfase_III_dom_1_sf"/>
</dbReference>
<dbReference type="AlphaFoldDB" id="A0A1V3XGL0"/>
<dbReference type="PANTHER" id="PTHR48228">
    <property type="entry name" value="SUCCINYL-COA--D-CITRAMALATE COA-TRANSFERASE"/>
    <property type="match status" value="1"/>
</dbReference>
<dbReference type="GO" id="GO:0016740">
    <property type="term" value="F:transferase activity"/>
    <property type="evidence" value="ECO:0007669"/>
    <property type="project" value="UniProtKB-KW"/>
</dbReference>
<dbReference type="Proteomes" id="UP000189229">
    <property type="component" value="Unassembled WGS sequence"/>
</dbReference>
<gene>
    <name evidence="1" type="ORF">BZL30_1940</name>
</gene>
<proteinExistence type="predicted"/>
<accession>A0A1V3XGL0</accession>
<comment type="caution">
    <text evidence="1">The sequence shown here is derived from an EMBL/GenBank/DDBJ whole genome shotgun (WGS) entry which is preliminary data.</text>
</comment>
<dbReference type="PANTHER" id="PTHR48228:SF5">
    <property type="entry name" value="ALPHA-METHYLACYL-COA RACEMASE"/>
    <property type="match status" value="1"/>
</dbReference>
<dbReference type="InterPro" id="IPR003673">
    <property type="entry name" value="CoA-Trfase_fam_III"/>
</dbReference>
<organism evidence="1 2">
    <name type="scientific">Mycobacterium kansasii</name>
    <dbReference type="NCBI Taxonomy" id="1768"/>
    <lineage>
        <taxon>Bacteria</taxon>
        <taxon>Bacillati</taxon>
        <taxon>Actinomycetota</taxon>
        <taxon>Actinomycetes</taxon>
        <taxon>Mycobacteriales</taxon>
        <taxon>Mycobacteriaceae</taxon>
        <taxon>Mycobacterium</taxon>
    </lineage>
</organism>
<name>A0A1V3XGL0_MYCKA</name>
<reference evidence="1 2" key="1">
    <citation type="submission" date="2017-02" db="EMBL/GenBank/DDBJ databases">
        <title>Complete genome sequences of Mycobacterium kansasii strains isolated from rhesus macaques.</title>
        <authorList>
            <person name="Panda A."/>
            <person name="Nagaraj S."/>
            <person name="Zhao X."/>
            <person name="Tettelin H."/>
            <person name="Detolla L.J."/>
        </authorList>
    </citation>
    <scope>NUCLEOTIDE SEQUENCE [LARGE SCALE GENOMIC DNA]</scope>
    <source>
        <strain evidence="1 2">11-3813</strain>
    </source>
</reference>
<sequence length="70" mass="7747">MFHAMNTNKRSITLDLGSEDGRRLFLALAADADVVIENFSPRVMEHFGLTAEVLLKANPDSWSPACRPSD</sequence>